<reference evidence="1 2" key="1">
    <citation type="submission" date="2018-09" db="EMBL/GenBank/DDBJ databases">
        <title>Discovery and Ecogenomic Context for Candidatus Cryosericales, a Global Caldiserica Order Active in Thawing Permafrost.</title>
        <authorList>
            <person name="Martinez M.A."/>
            <person name="Woodcroft B.J."/>
            <person name="Ignacio Espinoza J.C."/>
            <person name="Zayed A."/>
            <person name="Singleton C.M."/>
            <person name="Boyd J."/>
            <person name="Li Y.-F."/>
            <person name="Purvine S."/>
            <person name="Maughan H."/>
            <person name="Hodgkins S.B."/>
            <person name="Anderson D."/>
            <person name="Sederholm M."/>
            <person name="Temperton B."/>
            <person name="Saleska S.R."/>
            <person name="Tyson G.W."/>
            <person name="Rich V.I."/>
        </authorList>
    </citation>
    <scope>NUCLEOTIDE SEQUENCE [LARGE SCALE GENOMIC DNA]</scope>
    <source>
        <strain evidence="1 2">SMC1</strain>
    </source>
</reference>
<dbReference type="EMBL" id="QXIY01000017">
    <property type="protein sequence ID" value="RIE16869.1"/>
    <property type="molecule type" value="Genomic_DNA"/>
</dbReference>
<protein>
    <submittedName>
        <fullName evidence="1">Uncharacterized protein</fullName>
    </submittedName>
</protein>
<sequence length="75" mass="7737">MVVALEALADFVGIDALLKIHAWKIFSKDVLDVRAGFLEGSGGGGVLRCVEPLVRGGAAIAEEVLAPILLVPVGI</sequence>
<dbReference type="AlphaFoldDB" id="A0A398DS46"/>
<organism evidence="1 2">
    <name type="scientific">Candidatus Cryosericum septentrionale</name>
    <dbReference type="NCBI Taxonomy" id="2290913"/>
    <lineage>
        <taxon>Bacteria</taxon>
        <taxon>Pseudomonadati</taxon>
        <taxon>Caldisericota/Cryosericota group</taxon>
        <taxon>Candidatus Cryosericota</taxon>
        <taxon>Candidatus Cryosericia</taxon>
        <taxon>Candidatus Cryosericales</taxon>
        <taxon>Candidatus Cryosericaceae</taxon>
        <taxon>Candidatus Cryosericum</taxon>
    </lineage>
</organism>
<keyword evidence="2" id="KW-1185">Reference proteome</keyword>
<name>A0A398DS46_9BACT</name>
<comment type="caution">
    <text evidence="1">The sequence shown here is derived from an EMBL/GenBank/DDBJ whole genome shotgun (WGS) entry which is preliminary data.</text>
</comment>
<proteinExistence type="predicted"/>
<evidence type="ECO:0000313" key="1">
    <source>
        <dbReference type="EMBL" id="RIE16869.1"/>
    </source>
</evidence>
<accession>A0A398DS46</accession>
<evidence type="ECO:0000313" key="2">
    <source>
        <dbReference type="Proteomes" id="UP000266113"/>
    </source>
</evidence>
<dbReference type="Proteomes" id="UP000266113">
    <property type="component" value="Unassembled WGS sequence"/>
</dbReference>
<gene>
    <name evidence="1" type="ORF">SMC1_04225</name>
</gene>